<protein>
    <submittedName>
        <fullName evidence="2">Ferritin-like domain-containing protein</fullName>
    </submittedName>
</protein>
<proteinExistence type="predicted"/>
<feature type="region of interest" description="Disordered" evidence="1">
    <location>
        <begin position="1"/>
        <end position="25"/>
    </location>
</feature>
<dbReference type="SUPFAM" id="SSF47240">
    <property type="entry name" value="Ferritin-like"/>
    <property type="match status" value="1"/>
</dbReference>
<dbReference type="InterPro" id="IPR007402">
    <property type="entry name" value="DUF455"/>
</dbReference>
<dbReference type="CDD" id="cd00657">
    <property type="entry name" value="Ferritin_like"/>
    <property type="match status" value="1"/>
</dbReference>
<dbReference type="InterPro" id="IPR011197">
    <property type="entry name" value="UCP012318"/>
</dbReference>
<evidence type="ECO:0000313" key="3">
    <source>
        <dbReference type="Proteomes" id="UP000292307"/>
    </source>
</evidence>
<dbReference type="PIRSF" id="PIRSF012318">
    <property type="entry name" value="UCP012318"/>
    <property type="match status" value="1"/>
</dbReference>
<dbReference type="PANTHER" id="PTHR42782:SF4">
    <property type="entry name" value="DUF455 DOMAIN-CONTAINING PROTEIN"/>
    <property type="match status" value="1"/>
</dbReference>
<dbReference type="EMBL" id="CP036401">
    <property type="protein sequence ID" value="QBI01452.1"/>
    <property type="molecule type" value="Genomic_DNA"/>
</dbReference>
<accession>A0ABX5RTS3</accession>
<sequence length="295" mass="32038">MPSSSMPPSPTPSSRSSSSDPSSSPELRAWALRCLLDTDPVAKTGEVARMAAAWAAGACALDAGAALADSPAIPGRPARPELVSPASVGRRSMATAEGRAMLIHALAHIEFNAVNLALDALWRFPGMPEQYYADWLRVANEEATHYRLLAAHLATLGHAYGDFPGHDSLWEMVHKTRGDITARMALVPRTLEARGLDAVPPMRAKLAQAGDLAAAEILDIILRDEVGHVEIGNRWYRWLCEGQGLEPYGTYDELVEKYRAPVLKGPFNLEARRRAGFTEEEMARFAALSGARTKE</sequence>
<evidence type="ECO:0000256" key="1">
    <source>
        <dbReference type="SAM" id="MobiDB-lite"/>
    </source>
</evidence>
<name>A0ABX5RTS3_9BURK</name>
<keyword evidence="3" id="KW-1185">Reference proteome</keyword>
<gene>
    <name evidence="2" type="ORF">EYF70_11775</name>
</gene>
<dbReference type="InterPro" id="IPR009078">
    <property type="entry name" value="Ferritin-like_SF"/>
</dbReference>
<dbReference type="Proteomes" id="UP000292307">
    <property type="component" value="Chromosome"/>
</dbReference>
<feature type="compositionally biased region" description="Low complexity" evidence="1">
    <location>
        <begin position="12"/>
        <end position="25"/>
    </location>
</feature>
<evidence type="ECO:0000313" key="2">
    <source>
        <dbReference type="EMBL" id="QBI01452.1"/>
    </source>
</evidence>
<feature type="compositionally biased region" description="Pro residues" evidence="1">
    <location>
        <begin position="1"/>
        <end position="11"/>
    </location>
</feature>
<dbReference type="Pfam" id="PF04305">
    <property type="entry name" value="DUF455"/>
    <property type="match status" value="1"/>
</dbReference>
<dbReference type="PANTHER" id="PTHR42782">
    <property type="entry name" value="SI:CH73-314G15.3"/>
    <property type="match status" value="1"/>
</dbReference>
<reference evidence="2 3" key="1">
    <citation type="submission" date="2019-02" db="EMBL/GenBank/DDBJ databases">
        <title>Draft Genome Sequences of Six Type Strains of the Genus Massilia.</title>
        <authorList>
            <person name="Miess H."/>
            <person name="Frediansyhah A."/>
            <person name="Gross H."/>
        </authorList>
    </citation>
    <scope>NUCLEOTIDE SEQUENCE [LARGE SCALE GENOMIC DNA]</scope>
    <source>
        <strain evidence="2 3">DSM 17472</strain>
    </source>
</reference>
<organism evidence="2 3">
    <name type="scientific">Pseudoduganella albidiflava</name>
    <dbReference type="NCBI Taxonomy" id="321983"/>
    <lineage>
        <taxon>Bacteria</taxon>
        <taxon>Pseudomonadati</taxon>
        <taxon>Pseudomonadota</taxon>
        <taxon>Betaproteobacteria</taxon>
        <taxon>Burkholderiales</taxon>
        <taxon>Oxalobacteraceae</taxon>
        <taxon>Telluria group</taxon>
        <taxon>Pseudoduganella</taxon>
    </lineage>
</organism>